<proteinExistence type="predicted"/>
<gene>
    <name evidence="1" type="ORF">GCM10011501_10200</name>
</gene>
<organism evidence="1 2">
    <name type="scientific">Thalassotalea profundi</name>
    <dbReference type="NCBI Taxonomy" id="2036687"/>
    <lineage>
        <taxon>Bacteria</taxon>
        <taxon>Pseudomonadati</taxon>
        <taxon>Pseudomonadota</taxon>
        <taxon>Gammaproteobacteria</taxon>
        <taxon>Alteromonadales</taxon>
        <taxon>Colwelliaceae</taxon>
        <taxon>Thalassotalea</taxon>
    </lineage>
</organism>
<sequence>MKLSKRKKYKLHEMLAICEKHQGEYLKVTHGSGSWATTYSNEFIDAAASIYNLYKTSGFPNPIHQLSQDFQRCKIKSCRGSKMDEDRVKYLYKTHLKSKL</sequence>
<comment type="caution">
    <text evidence="1">The sequence shown here is derived from an EMBL/GenBank/DDBJ whole genome shotgun (WGS) entry which is preliminary data.</text>
</comment>
<dbReference type="EMBL" id="BNAH01000003">
    <property type="protein sequence ID" value="GHE83590.1"/>
    <property type="molecule type" value="Genomic_DNA"/>
</dbReference>
<dbReference type="RefSeq" id="WP_189377031.1">
    <property type="nucleotide sequence ID" value="NZ_BNAH01000003.1"/>
</dbReference>
<protein>
    <submittedName>
        <fullName evidence="1">Uncharacterized protein</fullName>
    </submittedName>
</protein>
<evidence type="ECO:0000313" key="1">
    <source>
        <dbReference type="EMBL" id="GHE83590.1"/>
    </source>
</evidence>
<reference evidence="2" key="1">
    <citation type="journal article" date="2019" name="Int. J. Syst. Evol. Microbiol.">
        <title>The Global Catalogue of Microorganisms (GCM) 10K type strain sequencing project: providing services to taxonomists for standard genome sequencing and annotation.</title>
        <authorList>
            <consortium name="The Broad Institute Genomics Platform"/>
            <consortium name="The Broad Institute Genome Sequencing Center for Infectious Disease"/>
            <person name="Wu L."/>
            <person name="Ma J."/>
        </authorList>
    </citation>
    <scope>NUCLEOTIDE SEQUENCE [LARGE SCALE GENOMIC DNA]</scope>
    <source>
        <strain evidence="2">CGMCC 1.15922</strain>
    </source>
</reference>
<accession>A0ABQ3IKJ4</accession>
<keyword evidence="2" id="KW-1185">Reference proteome</keyword>
<dbReference type="Proteomes" id="UP000626370">
    <property type="component" value="Unassembled WGS sequence"/>
</dbReference>
<name>A0ABQ3IKJ4_9GAMM</name>
<evidence type="ECO:0000313" key="2">
    <source>
        <dbReference type="Proteomes" id="UP000626370"/>
    </source>
</evidence>